<dbReference type="InterPro" id="IPR000109">
    <property type="entry name" value="POT_fam"/>
</dbReference>
<dbReference type="Proteomes" id="UP001501455">
    <property type="component" value="Unassembled WGS sequence"/>
</dbReference>
<keyword evidence="5 8" id="KW-1133">Transmembrane helix</keyword>
<dbReference type="PANTHER" id="PTHR23517:SF15">
    <property type="entry name" value="PROTON-DEPENDENT OLIGOPEPTIDE FAMILY TRANSPORT PROTEIN"/>
    <property type="match status" value="1"/>
</dbReference>
<keyword evidence="3" id="KW-1003">Cell membrane</keyword>
<feature type="transmembrane region" description="Helical" evidence="8">
    <location>
        <begin position="394"/>
        <end position="420"/>
    </location>
</feature>
<feature type="transmembrane region" description="Helical" evidence="8">
    <location>
        <begin position="122"/>
        <end position="144"/>
    </location>
</feature>
<feature type="transmembrane region" description="Helical" evidence="8">
    <location>
        <begin position="234"/>
        <end position="253"/>
    </location>
</feature>
<keyword evidence="4 8" id="KW-0812">Transmembrane</keyword>
<dbReference type="EMBL" id="BAAAXF010000060">
    <property type="protein sequence ID" value="GAA3501782.1"/>
    <property type="molecule type" value="Genomic_DNA"/>
</dbReference>
<reference evidence="10" key="1">
    <citation type="journal article" date="2019" name="Int. J. Syst. Evol. Microbiol.">
        <title>The Global Catalogue of Microorganisms (GCM) 10K type strain sequencing project: providing services to taxonomists for standard genome sequencing and annotation.</title>
        <authorList>
            <consortium name="The Broad Institute Genomics Platform"/>
            <consortium name="The Broad Institute Genome Sequencing Center for Infectious Disease"/>
            <person name="Wu L."/>
            <person name="Ma J."/>
        </authorList>
    </citation>
    <scope>NUCLEOTIDE SEQUENCE [LARGE SCALE GENOMIC DNA]</scope>
    <source>
        <strain evidence="10">JCM 4816</strain>
    </source>
</reference>
<evidence type="ECO:0000256" key="2">
    <source>
        <dbReference type="ARBA" id="ARBA00022448"/>
    </source>
</evidence>
<dbReference type="PROSITE" id="PS01022">
    <property type="entry name" value="PTR2_1"/>
    <property type="match status" value="1"/>
</dbReference>
<evidence type="ECO:0000313" key="10">
    <source>
        <dbReference type="Proteomes" id="UP001501455"/>
    </source>
</evidence>
<evidence type="ECO:0000313" key="9">
    <source>
        <dbReference type="EMBL" id="GAA3501782.1"/>
    </source>
</evidence>
<evidence type="ECO:0000256" key="4">
    <source>
        <dbReference type="ARBA" id="ARBA00022692"/>
    </source>
</evidence>
<feature type="compositionally biased region" description="Pro residues" evidence="7">
    <location>
        <begin position="8"/>
        <end position="17"/>
    </location>
</feature>
<feature type="transmembrane region" description="Helical" evidence="8">
    <location>
        <begin position="461"/>
        <end position="482"/>
    </location>
</feature>
<feature type="transmembrane region" description="Helical" evidence="8">
    <location>
        <begin position="367"/>
        <end position="388"/>
    </location>
</feature>
<comment type="subcellular location">
    <subcellularLocation>
        <location evidence="1">Cell membrane</location>
        <topology evidence="1">Multi-pass membrane protein</topology>
    </subcellularLocation>
</comment>
<dbReference type="InterPro" id="IPR050171">
    <property type="entry name" value="MFS_Transporters"/>
</dbReference>
<protein>
    <submittedName>
        <fullName evidence="9">Oligopeptide:H+ symporter</fullName>
    </submittedName>
</protein>
<evidence type="ECO:0000256" key="8">
    <source>
        <dbReference type="SAM" id="Phobius"/>
    </source>
</evidence>
<keyword evidence="6 8" id="KW-0472">Membrane</keyword>
<feature type="region of interest" description="Disordered" evidence="7">
    <location>
        <begin position="1"/>
        <end position="22"/>
    </location>
</feature>
<dbReference type="PANTHER" id="PTHR23517">
    <property type="entry name" value="RESISTANCE PROTEIN MDTM, PUTATIVE-RELATED-RELATED"/>
    <property type="match status" value="1"/>
</dbReference>
<feature type="transmembrane region" description="Helical" evidence="8">
    <location>
        <begin position="291"/>
        <end position="317"/>
    </location>
</feature>
<dbReference type="NCBIfam" id="TIGR00924">
    <property type="entry name" value="yjdL_sub1_fam"/>
    <property type="match status" value="1"/>
</dbReference>
<evidence type="ECO:0000256" key="6">
    <source>
        <dbReference type="ARBA" id="ARBA00023136"/>
    </source>
</evidence>
<dbReference type="InterPro" id="IPR018456">
    <property type="entry name" value="PTR2_symporter_CS"/>
</dbReference>
<evidence type="ECO:0000256" key="3">
    <source>
        <dbReference type="ARBA" id="ARBA00022475"/>
    </source>
</evidence>
<keyword evidence="10" id="KW-1185">Reference proteome</keyword>
<dbReference type="Pfam" id="PF00854">
    <property type="entry name" value="PTR2"/>
    <property type="match status" value="1"/>
</dbReference>
<feature type="transmembrane region" description="Helical" evidence="8">
    <location>
        <begin position="259"/>
        <end position="279"/>
    </location>
</feature>
<dbReference type="CDD" id="cd17346">
    <property type="entry name" value="MFS_DtpA_like"/>
    <property type="match status" value="1"/>
</dbReference>
<feature type="transmembrane region" description="Helical" evidence="8">
    <location>
        <begin position="72"/>
        <end position="90"/>
    </location>
</feature>
<feature type="transmembrane region" description="Helical" evidence="8">
    <location>
        <begin position="27"/>
        <end position="52"/>
    </location>
</feature>
<sequence length="514" mass="52686">MRTVDPSPTAPPVPGGPRPGRGRRRGFGTLLAVDLWERFSFYGMAAILVLYLTAAPERGGTGMAPQTATAVFAGYMSLTFMAGLPGGWLADRVLGARRAVLAGGALIASGHGVLTLPSPVALYGGLLLIVAGTGLTKPSLAAMVAAVSDDRDGPGQDRREAAFSLFYLCIQVSALIAPVVTGLLAEKVAWHLGFAAAAFGMTAGLAQFSLGLRRFGDVGRRPVRPLGRDAAERAVRRTAAVLAASAAAAGAAASAGVLGVNGVLACLGLVTVVLPFAYLRSLRRVRGGLGGFTVLMVASSAFWMIFAQSGSVLGLFAERHTDRVVFGFEVPASWFQSVHPLFVLAVAPLLAGLWRRAGPRADVPVKFSGALVAAGASFLLMAVAALLAERGPVGPYWLLLVYLLHSCGEISLAPAGLALAAAVAPSGWTGRFLAVNGLFGAVGVVVGGQLFRLTAVLPLPLYFLLLGGAVLTAGVLVGAGAGRLRVAVRAVRPSPHHGRRPTAPATSGGDRTTP</sequence>
<comment type="caution">
    <text evidence="9">The sequence shown here is derived from an EMBL/GenBank/DDBJ whole genome shotgun (WGS) entry which is preliminary data.</text>
</comment>
<proteinExistence type="predicted"/>
<gene>
    <name evidence="9" type="ORF">GCM10019016_088890</name>
</gene>
<organism evidence="9 10">
    <name type="scientific">Streptomyces prasinosporus</name>
    <dbReference type="NCBI Taxonomy" id="68256"/>
    <lineage>
        <taxon>Bacteria</taxon>
        <taxon>Bacillati</taxon>
        <taxon>Actinomycetota</taxon>
        <taxon>Actinomycetes</taxon>
        <taxon>Kitasatosporales</taxon>
        <taxon>Streptomycetaceae</taxon>
        <taxon>Streptomyces</taxon>
        <taxon>Streptomyces albogriseolus group</taxon>
    </lineage>
</organism>
<feature type="transmembrane region" description="Helical" evidence="8">
    <location>
        <begin position="432"/>
        <end position="455"/>
    </location>
</feature>
<feature type="transmembrane region" description="Helical" evidence="8">
    <location>
        <begin position="337"/>
        <end position="355"/>
    </location>
</feature>
<feature type="transmembrane region" description="Helical" evidence="8">
    <location>
        <begin position="165"/>
        <end position="184"/>
    </location>
</feature>
<evidence type="ECO:0000256" key="1">
    <source>
        <dbReference type="ARBA" id="ARBA00004651"/>
    </source>
</evidence>
<feature type="transmembrane region" description="Helical" evidence="8">
    <location>
        <begin position="99"/>
        <end position="116"/>
    </location>
</feature>
<dbReference type="InterPro" id="IPR036259">
    <property type="entry name" value="MFS_trans_sf"/>
</dbReference>
<accession>A0ABP6U2U1</accession>
<evidence type="ECO:0000256" key="5">
    <source>
        <dbReference type="ARBA" id="ARBA00022989"/>
    </source>
</evidence>
<evidence type="ECO:0000256" key="7">
    <source>
        <dbReference type="SAM" id="MobiDB-lite"/>
    </source>
</evidence>
<dbReference type="InterPro" id="IPR005279">
    <property type="entry name" value="Dipep/tripep_permease"/>
</dbReference>
<keyword evidence="2" id="KW-0813">Transport</keyword>
<dbReference type="SUPFAM" id="SSF103473">
    <property type="entry name" value="MFS general substrate transporter"/>
    <property type="match status" value="1"/>
</dbReference>
<dbReference type="Gene3D" id="1.20.1250.20">
    <property type="entry name" value="MFS general substrate transporter like domains"/>
    <property type="match status" value="1"/>
</dbReference>
<feature type="region of interest" description="Disordered" evidence="7">
    <location>
        <begin position="492"/>
        <end position="514"/>
    </location>
</feature>
<name>A0ABP6U2U1_9ACTN</name>
<feature type="transmembrane region" description="Helical" evidence="8">
    <location>
        <begin position="190"/>
        <end position="213"/>
    </location>
</feature>